<name>Q8BRQ4_MOUSE</name>
<reference evidence="2" key="2">
    <citation type="journal article" date="2000" name="Genome Res.">
        <title>Normalization and subtraction of cap-trapper-selected cDNAs to prepare full-length cDNA libraries for rapid discovery of new genes.</title>
        <authorList>
            <person name="Carninci P."/>
            <person name="Shibata Y."/>
            <person name="Hayatsu N."/>
            <person name="Sugahara Y."/>
            <person name="Shibata K."/>
            <person name="Itoh M."/>
            <person name="Konno H."/>
            <person name="Okazaki Y."/>
            <person name="Muramatsu M."/>
            <person name="Hayashizaki Y."/>
        </authorList>
    </citation>
    <scope>NUCLEOTIDE SEQUENCE</scope>
    <source>
        <strain evidence="2">C57BL/6J</strain>
        <tissue evidence="2">Cortex</tissue>
    </source>
</reference>
<dbReference type="EMBL" id="AK043736">
    <property type="protein sequence ID" value="BAC31635.1"/>
    <property type="molecule type" value="mRNA"/>
</dbReference>
<evidence type="ECO:0000313" key="2">
    <source>
        <dbReference type="EMBL" id="BAC31635.1"/>
    </source>
</evidence>
<dbReference type="AlphaFoldDB" id="Q8BRQ4"/>
<reference evidence="2" key="6">
    <citation type="journal article" date="2002" name="Nature">
        <title>Analysis of the mouse transcriptome based on functional annotation of 60,770 full-length cDNAs.</title>
        <authorList>
            <consortium name="The FANTOM Consortium and the RIKEN Genome Exploration Research Group Phase I and II Team"/>
        </authorList>
    </citation>
    <scope>NUCLEOTIDE SEQUENCE</scope>
    <source>
        <strain evidence="2">C57BL/6J</strain>
        <tissue evidence="2">Cortex</tissue>
    </source>
</reference>
<reference evidence="2" key="7">
    <citation type="journal article" date="2005" name="Science">
        <title>The Transcriptional Landscape of the Mammalian Genome.</title>
        <authorList>
            <consortium name="The FANTOM Consortium"/>
            <consortium name="Riken Genome Exploration Research Group and Genome Science Group (Genome Network Project Core Group)"/>
        </authorList>
    </citation>
    <scope>NUCLEOTIDE SEQUENCE</scope>
    <source>
        <strain evidence="2">C57BL/6J</strain>
        <tissue evidence="2">Cortex</tissue>
    </source>
</reference>
<reference evidence="2" key="1">
    <citation type="journal article" date="1999" name="Methods Enzymol.">
        <title>High-efficiency full-length cDNA cloning.</title>
        <authorList>
            <person name="Carninci P."/>
            <person name="Hayashizaki Y."/>
        </authorList>
    </citation>
    <scope>NUCLEOTIDE SEQUENCE</scope>
    <source>
        <strain evidence="2">C57BL/6J</strain>
        <tissue evidence="2">Cortex</tissue>
    </source>
</reference>
<evidence type="ECO:0000256" key="1">
    <source>
        <dbReference type="SAM" id="MobiDB-lite"/>
    </source>
</evidence>
<reference evidence="2" key="8">
    <citation type="journal article" date="2005" name="Science">
        <title>Antisense Transcription in the Mammalian Transcriptome.</title>
        <authorList>
            <consortium name="RIKEN Genome Exploration Research Group and Genome Science Group (Genome Network Project Core Group) and the FANTOM Consortium"/>
        </authorList>
    </citation>
    <scope>NUCLEOTIDE SEQUENCE</scope>
    <source>
        <strain evidence="2">C57BL/6J</strain>
        <tissue evidence="2">Cortex</tissue>
    </source>
</reference>
<protein>
    <submittedName>
        <fullName evidence="2">Uncharacterized protein</fullName>
    </submittedName>
</protein>
<feature type="region of interest" description="Disordered" evidence="1">
    <location>
        <begin position="1"/>
        <end position="103"/>
    </location>
</feature>
<reference evidence="2" key="5">
    <citation type="submission" date="2001-07" db="EMBL/GenBank/DDBJ databases">
        <authorList>
            <person name="Adachi J."/>
            <person name="Aizawa K."/>
            <person name="Akimura T."/>
            <person name="Arakawa T."/>
            <person name="Bono H."/>
            <person name="Carninci P."/>
            <person name="Fukuda S."/>
            <person name="Furuno M."/>
            <person name="Hanagaki T."/>
            <person name="Hara A."/>
            <person name="Hashizume W."/>
            <person name="Hayashida K."/>
            <person name="Hayatsu N."/>
            <person name="Hiramoto K."/>
            <person name="Hiraoka T."/>
            <person name="Hirozane T."/>
            <person name="Hori F."/>
            <person name="Imotani K."/>
            <person name="Ishii Y."/>
            <person name="Itoh M."/>
            <person name="Kagawa I."/>
            <person name="Kasukawa T."/>
            <person name="Katoh H."/>
            <person name="Kawai J."/>
            <person name="Kojima Y."/>
            <person name="Kondo S."/>
            <person name="Konno H."/>
            <person name="Kouda M."/>
            <person name="Koya S."/>
            <person name="Kurihara C."/>
            <person name="Matsuyama T."/>
            <person name="Miyazaki A."/>
            <person name="Murata M."/>
            <person name="Nakamura M."/>
            <person name="Nishi K."/>
            <person name="Nomura K."/>
            <person name="Numazaki R."/>
            <person name="Ohno M."/>
            <person name="Ohsato N."/>
            <person name="Okazaki Y."/>
            <person name="Saito R."/>
            <person name="Saitoh H."/>
            <person name="Sakai C."/>
            <person name="Sakai K."/>
            <person name="Sakazume N."/>
            <person name="Sano H."/>
            <person name="Sasaki D."/>
            <person name="Shibata K."/>
            <person name="Shinagawa A."/>
            <person name="Shiraki T."/>
            <person name="Sogabe Y."/>
            <person name="Tagami M."/>
            <person name="Tagawa A."/>
            <person name="Takahashi F."/>
            <person name="Takaku-Akahira S."/>
            <person name="Takeda Y."/>
            <person name="Tanaka T."/>
            <person name="Tomaru A."/>
            <person name="Toya T."/>
            <person name="Yasunishi A."/>
            <person name="Muramatsu M."/>
            <person name="Hayashizaki Y."/>
        </authorList>
    </citation>
    <scope>NUCLEOTIDE SEQUENCE</scope>
    <source>
        <strain evidence="2">C57BL/6J</strain>
        <tissue evidence="2">Cortex</tissue>
    </source>
</reference>
<proteinExistence type="evidence at transcript level"/>
<accession>Q8BRQ4</accession>
<sequence>MLAPESAGLAWVSPSSRASTRRTLHSRTDSPGSHDALARGTRGGTTGVAAPAPVPARPHHPPGSGWQSAKRLNGMEPPAPPRPDQQSLLAPSPALVTRDPRPRDPSLCCTRTLLCLAQEAECLGLLLGRKISGGELQSAQPGRALAGSHPRSLVVSLPKSARPALAGPHNS</sequence>
<reference evidence="2" key="4">
    <citation type="journal article" date="2001" name="Nature">
        <title>Functional annotation of a full-length mouse cDNA collection.</title>
        <authorList>
            <consortium name="The RIKEN Genome Exploration Research Group Phase II Team and the FANTOM Consortium"/>
        </authorList>
    </citation>
    <scope>NUCLEOTIDE SEQUENCE</scope>
    <source>
        <strain evidence="2">C57BL/6J</strain>
        <tissue evidence="2">Cortex</tissue>
    </source>
</reference>
<organism evidence="2">
    <name type="scientific">Mus musculus</name>
    <name type="common">Mouse</name>
    <dbReference type="NCBI Taxonomy" id="10090"/>
    <lineage>
        <taxon>Eukaryota</taxon>
        <taxon>Metazoa</taxon>
        <taxon>Chordata</taxon>
        <taxon>Craniata</taxon>
        <taxon>Vertebrata</taxon>
        <taxon>Euteleostomi</taxon>
        <taxon>Mammalia</taxon>
        <taxon>Eutheria</taxon>
        <taxon>Euarchontoglires</taxon>
        <taxon>Glires</taxon>
        <taxon>Rodentia</taxon>
        <taxon>Myomorpha</taxon>
        <taxon>Muroidea</taxon>
        <taxon>Muridae</taxon>
        <taxon>Murinae</taxon>
        <taxon>Mus</taxon>
        <taxon>Mus</taxon>
    </lineage>
</organism>
<reference evidence="2" key="3">
    <citation type="journal article" date="2000" name="Genome Res.">
        <title>RIKEN integrated sequence analysis (RISA) system--384-format sequencing pipeline with 384 multicapillary sequencer.</title>
        <authorList>
            <person name="Shibata K."/>
            <person name="Itoh M."/>
            <person name="Aizawa K."/>
            <person name="Nagaoka S."/>
            <person name="Sasaki N."/>
            <person name="Carninci P."/>
            <person name="Konno H."/>
            <person name="Akiyama J."/>
            <person name="Nishi K."/>
            <person name="Kitsunai T."/>
            <person name="Tashiro H."/>
            <person name="Itoh M."/>
            <person name="Sumi N."/>
            <person name="Ishii Y."/>
            <person name="Nakamura S."/>
            <person name="Hazama M."/>
            <person name="Nishine T."/>
            <person name="Harada A."/>
            <person name="Yamamoto R."/>
            <person name="Matsumoto H."/>
            <person name="Sakaguchi S."/>
            <person name="Ikegami T."/>
            <person name="Kashiwagi K."/>
            <person name="Fujiwake S."/>
            <person name="Inoue K."/>
            <person name="Togawa Y."/>
            <person name="Izawa M."/>
            <person name="Ohara E."/>
            <person name="Watahiki M."/>
            <person name="Yoneda Y."/>
            <person name="Ishikawa T."/>
            <person name="Ozawa K."/>
            <person name="Tanaka T."/>
            <person name="Matsuura S."/>
            <person name="Kawai J."/>
            <person name="Okazaki Y."/>
            <person name="Muramatsu M."/>
            <person name="Inoue Y."/>
            <person name="Kira A."/>
            <person name="Hayashizaki Y."/>
        </authorList>
    </citation>
    <scope>NUCLEOTIDE SEQUENCE</scope>
    <source>
        <strain evidence="2">C57BL/6J</strain>
        <tissue evidence="2">Cortex</tissue>
    </source>
</reference>